<dbReference type="PROSITE" id="PS00039">
    <property type="entry name" value="DEAD_ATP_HELICASE"/>
    <property type="match status" value="1"/>
</dbReference>
<dbReference type="PROSITE" id="PS51194">
    <property type="entry name" value="HELICASE_CTER"/>
    <property type="match status" value="1"/>
</dbReference>
<protein>
    <recommendedName>
        <fullName evidence="1">RNA helicase</fullName>
        <ecNumber evidence="1">3.6.4.13</ecNumber>
    </recommendedName>
</protein>
<evidence type="ECO:0000256" key="2">
    <source>
        <dbReference type="ARBA" id="ARBA00022741"/>
    </source>
</evidence>
<dbReference type="FunFam" id="3.40.50.300:FF:000008">
    <property type="entry name" value="ATP-dependent RNA helicase RhlB"/>
    <property type="match status" value="1"/>
</dbReference>
<evidence type="ECO:0000313" key="13">
    <source>
        <dbReference type="EMBL" id="PVD37561.1"/>
    </source>
</evidence>
<comment type="catalytic activity">
    <reaction evidence="6">
        <text>ATP + H2O = ADP + phosphate + H(+)</text>
        <dbReference type="Rhea" id="RHEA:13065"/>
        <dbReference type="ChEBI" id="CHEBI:15377"/>
        <dbReference type="ChEBI" id="CHEBI:15378"/>
        <dbReference type="ChEBI" id="CHEBI:30616"/>
        <dbReference type="ChEBI" id="CHEBI:43474"/>
        <dbReference type="ChEBI" id="CHEBI:456216"/>
        <dbReference type="EC" id="3.6.4.13"/>
    </reaction>
</comment>
<evidence type="ECO:0000256" key="4">
    <source>
        <dbReference type="ARBA" id="ARBA00022806"/>
    </source>
</evidence>
<feature type="region of interest" description="Disordered" evidence="9">
    <location>
        <begin position="37"/>
        <end position="73"/>
    </location>
</feature>
<evidence type="ECO:0000259" key="11">
    <source>
        <dbReference type="PROSITE" id="PS51194"/>
    </source>
</evidence>
<dbReference type="Pfam" id="PF00270">
    <property type="entry name" value="DEAD"/>
    <property type="match status" value="1"/>
</dbReference>
<feature type="short sequence motif" description="Q motif" evidence="7">
    <location>
        <begin position="137"/>
        <end position="165"/>
    </location>
</feature>
<keyword evidence="4 8" id="KW-0347">Helicase</keyword>
<dbReference type="Gene3D" id="3.40.50.300">
    <property type="entry name" value="P-loop containing nucleotide triphosphate hydrolases"/>
    <property type="match status" value="2"/>
</dbReference>
<dbReference type="GO" id="GO:0003676">
    <property type="term" value="F:nucleic acid binding"/>
    <property type="evidence" value="ECO:0007669"/>
    <property type="project" value="InterPro"/>
</dbReference>
<dbReference type="FunFam" id="3.40.50.300:FF:000079">
    <property type="entry name" value="probable ATP-dependent RNA helicase DDX17"/>
    <property type="match status" value="1"/>
</dbReference>
<evidence type="ECO:0000259" key="10">
    <source>
        <dbReference type="PROSITE" id="PS51192"/>
    </source>
</evidence>
<comment type="similarity">
    <text evidence="8">Belongs to the DEAD box helicase family.</text>
</comment>
<keyword evidence="3 8" id="KW-0378">Hydrolase</keyword>
<dbReference type="InterPro" id="IPR014014">
    <property type="entry name" value="RNA_helicase_DEAD_Q_motif"/>
</dbReference>
<evidence type="ECO:0000256" key="7">
    <source>
        <dbReference type="PROSITE-ProRule" id="PRU00552"/>
    </source>
</evidence>
<dbReference type="PROSITE" id="PS51192">
    <property type="entry name" value="HELICASE_ATP_BIND_1"/>
    <property type="match status" value="1"/>
</dbReference>
<evidence type="ECO:0000256" key="6">
    <source>
        <dbReference type="ARBA" id="ARBA00047984"/>
    </source>
</evidence>
<evidence type="ECO:0000256" key="1">
    <source>
        <dbReference type="ARBA" id="ARBA00012552"/>
    </source>
</evidence>
<dbReference type="InterPro" id="IPR014001">
    <property type="entry name" value="Helicase_ATP-bd"/>
</dbReference>
<comment type="caution">
    <text evidence="13">The sequence shown here is derived from an EMBL/GenBank/DDBJ whole genome shotgun (WGS) entry which is preliminary data.</text>
</comment>
<reference evidence="13 14" key="1">
    <citation type="submission" date="2018-04" db="EMBL/GenBank/DDBJ databases">
        <title>The genome of golden apple snail Pomacea canaliculata provides insight into stress tolerance and invasive adaptation.</title>
        <authorList>
            <person name="Liu C."/>
            <person name="Liu B."/>
            <person name="Ren Y."/>
            <person name="Zhang Y."/>
            <person name="Wang H."/>
            <person name="Li S."/>
            <person name="Jiang F."/>
            <person name="Yin L."/>
            <person name="Zhang G."/>
            <person name="Qian W."/>
            <person name="Fan W."/>
        </authorList>
    </citation>
    <scope>NUCLEOTIDE SEQUENCE [LARGE SCALE GENOMIC DNA]</scope>
    <source>
        <strain evidence="13">SZHN2017</strain>
        <tissue evidence="13">Muscle</tissue>
    </source>
</reference>
<evidence type="ECO:0000256" key="5">
    <source>
        <dbReference type="ARBA" id="ARBA00022840"/>
    </source>
</evidence>
<dbReference type="InterPro" id="IPR011545">
    <property type="entry name" value="DEAD/DEAH_box_helicase_dom"/>
</dbReference>
<dbReference type="PROSITE" id="PS51195">
    <property type="entry name" value="Q_MOTIF"/>
    <property type="match status" value="1"/>
</dbReference>
<name>A0A2T7PVW6_POMCA</name>
<evidence type="ECO:0000313" key="14">
    <source>
        <dbReference type="Proteomes" id="UP000245119"/>
    </source>
</evidence>
<dbReference type="EC" id="3.6.4.13" evidence="1"/>
<evidence type="ECO:0000256" key="9">
    <source>
        <dbReference type="SAM" id="MobiDB-lite"/>
    </source>
</evidence>
<sequence length="594" mass="66594">MSGILYGRVDEERNLKIDRIGFIVEYKSKVQFCNPTMNNSSGRMDRSGGFGRSDRSNIRGGMGGGRFNNGRDFSMNGMQRGERLRKPNWNIEELPPFEKNFYKELPSVTNRSPMEVYQFRQTHSITLSDKRVPNPVMAFEEASLPDYLMNQIRKNSFASPTPIQSQAWPIVMSGRNLVGIAKTGSGKTLGFILPAIVHITNQAHLARGDGPICLVLVPTRELAQQVQEVASEYGRTTQVRSVCVYGGAPKGPQIRDLERGAEICIATPGRLIDFLEANRTNLRRCTYLVLDEADRMLDMGFEPQIRKIIEQIRPDRQTLMWSATWPKEVRKLAEDFISEFVQINIGNVELAANHNILQIVDVCMDHEKEEKLVKLLNEIIEEKENKTIIFVDTKRKCDDLHRRMKRDGWPVTCIHGDKSQQERDWALNDFKQGRSAILLATDVASRGLDMDDIKFVVNYDYPNGSEDYIHRIGRTGRAHKTGTAYTFFTPSNIKQANELINILREANQQVSPKLIQMAENARGLSKGRSRWGGGDFGRGRGGRGRSGGYGGARSYGASTSGSYQKNGSAGAAANGFTNGYSSQKTGQWNSGGQY</sequence>
<dbReference type="OrthoDB" id="196131at2759"/>
<dbReference type="CDD" id="cd18787">
    <property type="entry name" value="SF2_C_DEAD"/>
    <property type="match status" value="1"/>
</dbReference>
<keyword evidence="5 8" id="KW-0067">ATP-binding</keyword>
<dbReference type="GO" id="GO:0016787">
    <property type="term" value="F:hydrolase activity"/>
    <property type="evidence" value="ECO:0007669"/>
    <property type="project" value="UniProtKB-KW"/>
</dbReference>
<dbReference type="SMART" id="SM00487">
    <property type="entry name" value="DEXDc"/>
    <property type="match status" value="1"/>
</dbReference>
<proteinExistence type="inferred from homology"/>
<dbReference type="Pfam" id="PF00271">
    <property type="entry name" value="Helicase_C"/>
    <property type="match status" value="1"/>
</dbReference>
<feature type="domain" description="Helicase ATP-binding" evidence="10">
    <location>
        <begin position="168"/>
        <end position="343"/>
    </location>
</feature>
<dbReference type="SMART" id="SM00490">
    <property type="entry name" value="HELICc"/>
    <property type="match status" value="1"/>
</dbReference>
<accession>A0A2T7PVW6</accession>
<dbReference type="InterPro" id="IPR027417">
    <property type="entry name" value="P-loop_NTPase"/>
</dbReference>
<feature type="region of interest" description="Disordered" evidence="9">
    <location>
        <begin position="525"/>
        <end position="568"/>
    </location>
</feature>
<evidence type="ECO:0000259" key="12">
    <source>
        <dbReference type="PROSITE" id="PS51195"/>
    </source>
</evidence>
<keyword evidence="14" id="KW-1185">Reference proteome</keyword>
<dbReference type="InterPro" id="IPR001650">
    <property type="entry name" value="Helicase_C-like"/>
</dbReference>
<dbReference type="AlphaFoldDB" id="A0A2T7PVW6"/>
<dbReference type="Proteomes" id="UP000245119">
    <property type="component" value="Linkage Group LG1"/>
</dbReference>
<keyword evidence="2 8" id="KW-0547">Nucleotide-binding</keyword>
<dbReference type="PANTHER" id="PTHR47958">
    <property type="entry name" value="ATP-DEPENDENT RNA HELICASE DBP3"/>
    <property type="match status" value="1"/>
</dbReference>
<dbReference type="GO" id="GO:0005524">
    <property type="term" value="F:ATP binding"/>
    <property type="evidence" value="ECO:0007669"/>
    <property type="project" value="UniProtKB-KW"/>
</dbReference>
<gene>
    <name evidence="13" type="ORF">C0Q70_00157</name>
</gene>
<evidence type="ECO:0000256" key="8">
    <source>
        <dbReference type="RuleBase" id="RU000492"/>
    </source>
</evidence>
<dbReference type="GO" id="GO:0003724">
    <property type="term" value="F:RNA helicase activity"/>
    <property type="evidence" value="ECO:0007669"/>
    <property type="project" value="UniProtKB-EC"/>
</dbReference>
<feature type="domain" description="DEAD-box RNA helicase Q" evidence="12">
    <location>
        <begin position="137"/>
        <end position="165"/>
    </location>
</feature>
<feature type="compositionally biased region" description="Gly residues" evidence="9">
    <location>
        <begin position="544"/>
        <end position="553"/>
    </location>
</feature>
<dbReference type="SUPFAM" id="SSF52540">
    <property type="entry name" value="P-loop containing nucleoside triphosphate hydrolases"/>
    <property type="match status" value="1"/>
</dbReference>
<organism evidence="13 14">
    <name type="scientific">Pomacea canaliculata</name>
    <name type="common">Golden apple snail</name>
    <dbReference type="NCBI Taxonomy" id="400727"/>
    <lineage>
        <taxon>Eukaryota</taxon>
        <taxon>Metazoa</taxon>
        <taxon>Spiralia</taxon>
        <taxon>Lophotrochozoa</taxon>
        <taxon>Mollusca</taxon>
        <taxon>Gastropoda</taxon>
        <taxon>Caenogastropoda</taxon>
        <taxon>Architaenioglossa</taxon>
        <taxon>Ampullarioidea</taxon>
        <taxon>Ampullariidae</taxon>
        <taxon>Pomacea</taxon>
    </lineage>
</organism>
<feature type="domain" description="Helicase C-terminal" evidence="11">
    <location>
        <begin position="371"/>
        <end position="518"/>
    </location>
</feature>
<evidence type="ECO:0000256" key="3">
    <source>
        <dbReference type="ARBA" id="ARBA00022801"/>
    </source>
</evidence>
<dbReference type="EMBL" id="PZQS01000001">
    <property type="protein sequence ID" value="PVD37561.1"/>
    <property type="molecule type" value="Genomic_DNA"/>
</dbReference>
<dbReference type="InterPro" id="IPR000629">
    <property type="entry name" value="RNA-helicase_DEAD-box_CS"/>
</dbReference>
<dbReference type="STRING" id="400727.A0A2T7PVW6"/>